<evidence type="ECO:0000313" key="5">
    <source>
        <dbReference type="EMBL" id="KAK4129178.1"/>
    </source>
</evidence>
<evidence type="ECO:0000256" key="2">
    <source>
        <dbReference type="ARBA" id="ARBA00023242"/>
    </source>
</evidence>
<protein>
    <recommendedName>
        <fullName evidence="4">Xylanolytic transcriptional activator regulatory domain-containing protein</fullName>
    </recommendedName>
</protein>
<evidence type="ECO:0000256" key="3">
    <source>
        <dbReference type="SAM" id="MobiDB-lite"/>
    </source>
</evidence>
<dbReference type="GO" id="GO:0006351">
    <property type="term" value="P:DNA-templated transcription"/>
    <property type="evidence" value="ECO:0007669"/>
    <property type="project" value="InterPro"/>
</dbReference>
<gene>
    <name evidence="5" type="ORF">N657DRAFT_676838</name>
</gene>
<dbReference type="PANTHER" id="PTHR31001:SF90">
    <property type="entry name" value="CENTROMERE DNA-BINDING PROTEIN COMPLEX CBF3 SUBUNIT B"/>
    <property type="match status" value="1"/>
</dbReference>
<dbReference type="GO" id="GO:0008270">
    <property type="term" value="F:zinc ion binding"/>
    <property type="evidence" value="ECO:0007669"/>
    <property type="project" value="InterPro"/>
</dbReference>
<comment type="subcellular location">
    <subcellularLocation>
        <location evidence="1">Nucleus</location>
    </subcellularLocation>
</comment>
<reference evidence="5" key="2">
    <citation type="submission" date="2023-05" db="EMBL/GenBank/DDBJ databases">
        <authorList>
            <consortium name="Lawrence Berkeley National Laboratory"/>
            <person name="Steindorff A."/>
            <person name="Hensen N."/>
            <person name="Bonometti L."/>
            <person name="Westerberg I."/>
            <person name="Brannstrom I.O."/>
            <person name="Guillou S."/>
            <person name="Cros-Aarteil S."/>
            <person name="Calhoun S."/>
            <person name="Haridas S."/>
            <person name="Kuo A."/>
            <person name="Mondo S."/>
            <person name="Pangilinan J."/>
            <person name="Riley R."/>
            <person name="Labutti K."/>
            <person name="Andreopoulos B."/>
            <person name="Lipzen A."/>
            <person name="Chen C."/>
            <person name="Yanf M."/>
            <person name="Daum C."/>
            <person name="Ng V."/>
            <person name="Clum A."/>
            <person name="Ohm R."/>
            <person name="Martin F."/>
            <person name="Silar P."/>
            <person name="Natvig D."/>
            <person name="Lalanne C."/>
            <person name="Gautier V."/>
            <person name="Ament-Velasquez S.L."/>
            <person name="Kruys A."/>
            <person name="Hutchinson M.I."/>
            <person name="Powell A.J."/>
            <person name="Barry K."/>
            <person name="Miller A.N."/>
            <person name="Grigoriev I.V."/>
            <person name="Debuchy R."/>
            <person name="Gladieux P."/>
            <person name="Thoren M.H."/>
            <person name="Johannesson H."/>
        </authorList>
    </citation>
    <scope>NUCLEOTIDE SEQUENCE</scope>
    <source>
        <strain evidence="5">CBS 731.68</strain>
    </source>
</reference>
<feature type="region of interest" description="Disordered" evidence="3">
    <location>
        <begin position="408"/>
        <end position="427"/>
    </location>
</feature>
<organism evidence="5 6">
    <name type="scientific">Parathielavia appendiculata</name>
    <dbReference type="NCBI Taxonomy" id="2587402"/>
    <lineage>
        <taxon>Eukaryota</taxon>
        <taxon>Fungi</taxon>
        <taxon>Dikarya</taxon>
        <taxon>Ascomycota</taxon>
        <taxon>Pezizomycotina</taxon>
        <taxon>Sordariomycetes</taxon>
        <taxon>Sordariomycetidae</taxon>
        <taxon>Sordariales</taxon>
        <taxon>Chaetomiaceae</taxon>
        <taxon>Parathielavia</taxon>
    </lineage>
</organism>
<sequence length="560" mass="62361">MPREQALALLQDYLDHAFPLLPIIHSTTTRTIVSEFYDQLSRGGHVRPQVAALILCISAVSAWLWQPDAGRHARFASVREATQLWEIWRKWSFEILTRTQASDGSTLEGAQTWALLSYATLNAEGGSAYFRFLHYTAITAARELSMHLVDSPKADRSEDRVTREVKRRLWWHLAVTDWMLGSVGGPYEGTYSIQPRHMNVRYPRNLNDNDVATWDDSMTAPLNVPTQMSFVLQRIRIGEIVRTTLDARPPGSPDVDMPDDYNTVVALDRLFEQAFMDMPPFFQIPSPFQPEKLDSFQLQGAILQLCLLSRRARLHRPFFLQQHISANPRHQPSRDICLQCSRKSVCISVGILEASLDAARRSDTGSEPRQIEKMRPRSGLSAHRLGHIINHMFVACTVLAFYAGASSGPDNSPARRQLGDSGAEEPDRTAVHAELTNACRVLAALGAESPVAARLLRNLVSLLRRYQVQGVDGDEMLERLEGKERKETTGKGAAGHGHSQTFGETEVLSDVDGGLAPVAGPGDAHVDFDGLWDEFMGSSDDYTQLFADLDYHCGMGVNVA</sequence>
<dbReference type="EMBL" id="MU853223">
    <property type="protein sequence ID" value="KAK4129178.1"/>
    <property type="molecule type" value="Genomic_DNA"/>
</dbReference>
<feature type="domain" description="Xylanolytic transcriptional activator regulatory" evidence="4">
    <location>
        <begin position="10"/>
        <end position="241"/>
    </location>
</feature>
<evidence type="ECO:0000256" key="1">
    <source>
        <dbReference type="ARBA" id="ARBA00004123"/>
    </source>
</evidence>
<dbReference type="GO" id="GO:0003677">
    <property type="term" value="F:DNA binding"/>
    <property type="evidence" value="ECO:0007669"/>
    <property type="project" value="InterPro"/>
</dbReference>
<dbReference type="Proteomes" id="UP001302602">
    <property type="component" value="Unassembled WGS sequence"/>
</dbReference>
<proteinExistence type="predicted"/>
<keyword evidence="2" id="KW-0539">Nucleus</keyword>
<dbReference type="RefSeq" id="XP_062652949.1">
    <property type="nucleotide sequence ID" value="XM_062795928.1"/>
</dbReference>
<dbReference type="GeneID" id="87832696"/>
<dbReference type="Pfam" id="PF04082">
    <property type="entry name" value="Fungal_trans"/>
    <property type="match status" value="1"/>
</dbReference>
<name>A0AAN6UA02_9PEZI</name>
<dbReference type="GO" id="GO:0005634">
    <property type="term" value="C:nucleus"/>
    <property type="evidence" value="ECO:0007669"/>
    <property type="project" value="UniProtKB-SubCell"/>
</dbReference>
<comment type="caution">
    <text evidence="5">The sequence shown here is derived from an EMBL/GenBank/DDBJ whole genome shotgun (WGS) entry which is preliminary data.</text>
</comment>
<evidence type="ECO:0000259" key="4">
    <source>
        <dbReference type="Pfam" id="PF04082"/>
    </source>
</evidence>
<evidence type="ECO:0000313" key="6">
    <source>
        <dbReference type="Proteomes" id="UP001302602"/>
    </source>
</evidence>
<keyword evidence="6" id="KW-1185">Reference proteome</keyword>
<dbReference type="InterPro" id="IPR007219">
    <property type="entry name" value="XnlR_reg_dom"/>
</dbReference>
<reference evidence="5" key="1">
    <citation type="journal article" date="2023" name="Mol. Phylogenet. Evol.">
        <title>Genome-scale phylogeny and comparative genomics of the fungal order Sordariales.</title>
        <authorList>
            <person name="Hensen N."/>
            <person name="Bonometti L."/>
            <person name="Westerberg I."/>
            <person name="Brannstrom I.O."/>
            <person name="Guillou S."/>
            <person name="Cros-Aarteil S."/>
            <person name="Calhoun S."/>
            <person name="Haridas S."/>
            <person name="Kuo A."/>
            <person name="Mondo S."/>
            <person name="Pangilinan J."/>
            <person name="Riley R."/>
            <person name="LaButti K."/>
            <person name="Andreopoulos B."/>
            <person name="Lipzen A."/>
            <person name="Chen C."/>
            <person name="Yan M."/>
            <person name="Daum C."/>
            <person name="Ng V."/>
            <person name="Clum A."/>
            <person name="Steindorff A."/>
            <person name="Ohm R.A."/>
            <person name="Martin F."/>
            <person name="Silar P."/>
            <person name="Natvig D.O."/>
            <person name="Lalanne C."/>
            <person name="Gautier V."/>
            <person name="Ament-Velasquez S.L."/>
            <person name="Kruys A."/>
            <person name="Hutchinson M.I."/>
            <person name="Powell A.J."/>
            <person name="Barry K."/>
            <person name="Miller A.N."/>
            <person name="Grigoriev I.V."/>
            <person name="Debuchy R."/>
            <person name="Gladieux P."/>
            <person name="Hiltunen Thoren M."/>
            <person name="Johannesson H."/>
        </authorList>
    </citation>
    <scope>NUCLEOTIDE SEQUENCE</scope>
    <source>
        <strain evidence="5">CBS 731.68</strain>
    </source>
</reference>
<dbReference type="CDD" id="cd12148">
    <property type="entry name" value="fungal_TF_MHR"/>
    <property type="match status" value="1"/>
</dbReference>
<accession>A0AAN6UA02</accession>
<dbReference type="AlphaFoldDB" id="A0AAN6UA02"/>
<dbReference type="PANTHER" id="PTHR31001">
    <property type="entry name" value="UNCHARACTERIZED TRANSCRIPTIONAL REGULATORY PROTEIN"/>
    <property type="match status" value="1"/>
</dbReference>
<dbReference type="InterPro" id="IPR050613">
    <property type="entry name" value="Sec_Metabolite_Reg"/>
</dbReference>